<dbReference type="Proteomes" id="UP000886520">
    <property type="component" value="Chromosome 11"/>
</dbReference>
<evidence type="ECO:0000256" key="2">
    <source>
        <dbReference type="ARBA" id="ARBA00023180"/>
    </source>
</evidence>
<comment type="caution">
    <text evidence="5">The sequence shown here is derived from an EMBL/GenBank/DDBJ whole genome shotgun (WGS) entry which is preliminary data.</text>
</comment>
<dbReference type="PANTHER" id="PTHR31458:SF2">
    <property type="entry name" value="POLYGALACTURONASE 1 BETA-LIKE PROTEIN 2"/>
    <property type="match status" value="1"/>
</dbReference>
<evidence type="ECO:0000256" key="3">
    <source>
        <dbReference type="SAM" id="SignalP"/>
    </source>
</evidence>
<dbReference type="EMBL" id="JABFUD020000011">
    <property type="protein sequence ID" value="KAI5073911.1"/>
    <property type="molecule type" value="Genomic_DNA"/>
</dbReference>
<feature type="chain" id="PRO_5038607591" description="BURP domain-containing protein" evidence="3">
    <location>
        <begin position="26"/>
        <end position="332"/>
    </location>
</feature>
<sequence length="332" mass="36459">MAASKRVLVEMVLLLLLVILMSCAADGAARGADDASEKAALRLWAAAFPSTPLPAVLRARLPSLHGAAAAQFLQEAKQGILSPQSCNVAKVLCRIDTALVSVVNSRHTGRGPKAQVNEYVHEKQLYKGSEIMMPDLNDDNLVASFLPDSISKQIPYGTQELRSLLHMFQYHSETNMSKNIIMSLNECEAKSLADQKWVCARSLNDLVAFVRSSVGSDAELVWSNDATFSNKKVQVIDVQLKYAGHGKPPVSCHNFAFPHALFYCHYIQGTKVYHVTLKDTASGITKSRIAICHALHSITTTMLPANMSPNEQDCHWIYGSHLMWVPKAQIST</sequence>
<evidence type="ECO:0000313" key="6">
    <source>
        <dbReference type="Proteomes" id="UP000886520"/>
    </source>
</evidence>
<reference evidence="5" key="1">
    <citation type="submission" date="2021-01" db="EMBL/GenBank/DDBJ databases">
        <title>Adiantum capillus-veneris genome.</title>
        <authorList>
            <person name="Fang Y."/>
            <person name="Liao Q."/>
        </authorList>
    </citation>
    <scope>NUCLEOTIDE SEQUENCE</scope>
    <source>
        <strain evidence="5">H3</strain>
        <tissue evidence="5">Leaf</tissue>
    </source>
</reference>
<dbReference type="PROSITE" id="PS51277">
    <property type="entry name" value="BURP"/>
    <property type="match status" value="1"/>
</dbReference>
<keyword evidence="2" id="KW-0325">Glycoprotein</keyword>
<dbReference type="InterPro" id="IPR051897">
    <property type="entry name" value="PG-associated_BURP"/>
</dbReference>
<name>A0A9D4UTS9_ADICA</name>
<dbReference type="PROSITE" id="PS51257">
    <property type="entry name" value="PROKAR_LIPOPROTEIN"/>
    <property type="match status" value="1"/>
</dbReference>
<gene>
    <name evidence="5" type="ORF">GOP47_0011924</name>
</gene>
<proteinExistence type="predicted"/>
<feature type="signal peptide" evidence="3">
    <location>
        <begin position="1"/>
        <end position="25"/>
    </location>
</feature>
<dbReference type="InterPro" id="IPR004873">
    <property type="entry name" value="BURP_dom"/>
</dbReference>
<dbReference type="OrthoDB" id="1909293at2759"/>
<protein>
    <recommendedName>
        <fullName evidence="4">BURP domain-containing protein</fullName>
    </recommendedName>
</protein>
<evidence type="ECO:0000256" key="1">
    <source>
        <dbReference type="ARBA" id="ARBA00022729"/>
    </source>
</evidence>
<dbReference type="AlphaFoldDB" id="A0A9D4UTS9"/>
<evidence type="ECO:0000313" key="5">
    <source>
        <dbReference type="EMBL" id="KAI5073911.1"/>
    </source>
</evidence>
<keyword evidence="1 3" id="KW-0732">Signal</keyword>
<evidence type="ECO:0000259" key="4">
    <source>
        <dbReference type="PROSITE" id="PS51277"/>
    </source>
</evidence>
<organism evidence="5 6">
    <name type="scientific">Adiantum capillus-veneris</name>
    <name type="common">Maidenhair fern</name>
    <dbReference type="NCBI Taxonomy" id="13818"/>
    <lineage>
        <taxon>Eukaryota</taxon>
        <taxon>Viridiplantae</taxon>
        <taxon>Streptophyta</taxon>
        <taxon>Embryophyta</taxon>
        <taxon>Tracheophyta</taxon>
        <taxon>Polypodiopsida</taxon>
        <taxon>Polypodiidae</taxon>
        <taxon>Polypodiales</taxon>
        <taxon>Pteridineae</taxon>
        <taxon>Pteridaceae</taxon>
        <taxon>Vittarioideae</taxon>
        <taxon>Adiantum</taxon>
    </lineage>
</organism>
<accession>A0A9D4UTS9</accession>
<keyword evidence="6" id="KW-1185">Reference proteome</keyword>
<dbReference type="Pfam" id="PF03181">
    <property type="entry name" value="BURP"/>
    <property type="match status" value="1"/>
</dbReference>
<dbReference type="PANTHER" id="PTHR31458">
    <property type="entry name" value="POLYGALACTURONASE 1 BETA-LIKE PROTEIN 2"/>
    <property type="match status" value="1"/>
</dbReference>
<feature type="domain" description="BURP" evidence="4">
    <location>
        <begin position="119"/>
        <end position="327"/>
    </location>
</feature>
<dbReference type="SMART" id="SM01045">
    <property type="entry name" value="BURP"/>
    <property type="match status" value="1"/>
</dbReference>